<name>A0AA86T1K8_9BACT</name>
<dbReference type="AlphaFoldDB" id="A0AA86T1K8"/>
<dbReference type="Proteomes" id="UP001179121">
    <property type="component" value="Chromosome"/>
</dbReference>
<accession>A0AA86T1K8</accession>
<dbReference type="KEGG" id="nti:DNFV4_00504"/>
<gene>
    <name evidence="1" type="ORF">DNFV4_00504</name>
</gene>
<sequence>MIDGSHMRKILSFSDDLTQEEVEHLTTLLIYHLVERCGGRVSFTTEDASQTLEGLETKMVHMQIGNAITLRIVTRPPELQDPAVIR</sequence>
<proteinExistence type="predicted"/>
<evidence type="ECO:0000313" key="2">
    <source>
        <dbReference type="Proteomes" id="UP001179121"/>
    </source>
</evidence>
<keyword evidence="2" id="KW-1185">Reference proteome</keyword>
<dbReference type="EMBL" id="OX365700">
    <property type="protein sequence ID" value="CAI4030080.1"/>
    <property type="molecule type" value="Genomic_DNA"/>
</dbReference>
<organism evidence="1 2">
    <name type="scientific">Nitrospira tepida</name>
    <dbReference type="NCBI Taxonomy" id="2973512"/>
    <lineage>
        <taxon>Bacteria</taxon>
        <taxon>Pseudomonadati</taxon>
        <taxon>Nitrospirota</taxon>
        <taxon>Nitrospiria</taxon>
        <taxon>Nitrospirales</taxon>
        <taxon>Nitrospiraceae</taxon>
        <taxon>Nitrospira</taxon>
    </lineage>
</organism>
<reference evidence="1" key="1">
    <citation type="submission" date="2022-10" db="EMBL/GenBank/DDBJ databases">
        <authorList>
            <person name="Koch H."/>
        </authorList>
    </citation>
    <scope>NUCLEOTIDE SEQUENCE</scope>
    <source>
        <strain evidence="1">DNF</strain>
    </source>
</reference>
<evidence type="ECO:0000313" key="1">
    <source>
        <dbReference type="EMBL" id="CAI4030080.1"/>
    </source>
</evidence>
<protein>
    <submittedName>
        <fullName evidence="1">Uncharacterized protein</fullName>
    </submittedName>
</protein>